<dbReference type="GO" id="GO:0000350">
    <property type="term" value="P:generation of catalytic spliceosome for second transesterification step"/>
    <property type="evidence" value="ECO:0007669"/>
    <property type="project" value="InterPro"/>
</dbReference>
<keyword evidence="2" id="KW-1185">Reference proteome</keyword>
<sequence length="286" mass="30843">MENNMGKAVVLSTAKELSTADKIVYVERLSYATSAKELLPSEEGNTASKGDAEGVNEQSTTVNLSVEGVPENHTSDGMTGISYTEGAKVISAVAKSMYGYDQVGCRTEKSVEDVLGHQATCEMTDKARSETEGPLEESSVARGMQNMADNGDKVPAEAALLFSKVAGMPASLQHKEPPSILAPNFRANLEENYTRHSTKMTNLDGNIVDVPNPSGRGPGYRYFGAAKKFPGVRELFEKPPELRKRRSRHSVKMTDLDGNIVDIPNPSGRGPGYPYFGVAKKLPGVR</sequence>
<evidence type="ECO:0000313" key="1">
    <source>
        <dbReference type="EMBL" id="KAF9612046.1"/>
    </source>
</evidence>
<dbReference type="PANTHER" id="PTHR13021">
    <property type="entry name" value="PRE-MRNA-SPLICING FACTOR ISY1"/>
    <property type="match status" value="1"/>
</dbReference>
<organism evidence="1 2">
    <name type="scientific">Coptis chinensis</name>
    <dbReference type="NCBI Taxonomy" id="261450"/>
    <lineage>
        <taxon>Eukaryota</taxon>
        <taxon>Viridiplantae</taxon>
        <taxon>Streptophyta</taxon>
        <taxon>Embryophyta</taxon>
        <taxon>Tracheophyta</taxon>
        <taxon>Spermatophyta</taxon>
        <taxon>Magnoliopsida</taxon>
        <taxon>Ranunculales</taxon>
        <taxon>Ranunculaceae</taxon>
        <taxon>Coptidoideae</taxon>
        <taxon>Coptis</taxon>
    </lineage>
</organism>
<dbReference type="InterPro" id="IPR009360">
    <property type="entry name" value="Isy1"/>
</dbReference>
<protein>
    <submittedName>
        <fullName evidence="1">Uncharacterized protein</fullName>
    </submittedName>
</protein>
<reference evidence="1 2" key="1">
    <citation type="submission" date="2020-10" db="EMBL/GenBank/DDBJ databases">
        <title>The Coptis chinensis genome and diversification of protoberbering-type alkaloids.</title>
        <authorList>
            <person name="Wang B."/>
            <person name="Shu S."/>
            <person name="Song C."/>
            <person name="Liu Y."/>
        </authorList>
    </citation>
    <scope>NUCLEOTIDE SEQUENCE [LARGE SCALE GENOMIC DNA]</scope>
    <source>
        <strain evidence="1">HL-2020</strain>
        <tissue evidence="1">Leaf</tissue>
    </source>
</reference>
<dbReference type="EMBL" id="JADFTS010000004">
    <property type="protein sequence ID" value="KAF9612046.1"/>
    <property type="molecule type" value="Genomic_DNA"/>
</dbReference>
<gene>
    <name evidence="1" type="ORF">IFM89_037965</name>
</gene>
<dbReference type="OrthoDB" id="1739576at2759"/>
<dbReference type="Proteomes" id="UP000631114">
    <property type="component" value="Unassembled WGS sequence"/>
</dbReference>
<dbReference type="Pfam" id="PF06246">
    <property type="entry name" value="Isy1"/>
    <property type="match status" value="1"/>
</dbReference>
<dbReference type="AlphaFoldDB" id="A0A835I6B1"/>
<accession>A0A835I6B1</accession>
<comment type="caution">
    <text evidence="1">The sequence shown here is derived from an EMBL/GenBank/DDBJ whole genome shotgun (WGS) entry which is preliminary data.</text>
</comment>
<evidence type="ECO:0000313" key="2">
    <source>
        <dbReference type="Proteomes" id="UP000631114"/>
    </source>
</evidence>
<proteinExistence type="predicted"/>
<name>A0A835I6B1_9MAGN</name>